<protein>
    <submittedName>
        <fullName evidence="1">Cof-type HAD-IIB family hydrolase</fullName>
    </submittedName>
</protein>
<evidence type="ECO:0000313" key="2">
    <source>
        <dbReference type="Proteomes" id="UP000260943"/>
    </source>
</evidence>
<comment type="caution">
    <text evidence="1">The sequence shown here is derived from an EMBL/GenBank/DDBJ whole genome shotgun (WGS) entry which is preliminary data.</text>
</comment>
<gene>
    <name evidence="1" type="ORF">DXC81_02705</name>
</gene>
<dbReference type="PANTHER" id="PTHR10000">
    <property type="entry name" value="PHOSPHOSERINE PHOSPHATASE"/>
    <property type="match status" value="1"/>
</dbReference>
<proteinExistence type="predicted"/>
<dbReference type="InterPro" id="IPR000150">
    <property type="entry name" value="Cof"/>
</dbReference>
<dbReference type="RefSeq" id="WP_117679056.1">
    <property type="nucleotide sequence ID" value="NZ_QSRJ01000002.1"/>
</dbReference>
<dbReference type="GO" id="GO:0005829">
    <property type="term" value="C:cytosol"/>
    <property type="evidence" value="ECO:0007669"/>
    <property type="project" value="TreeGrafter"/>
</dbReference>
<dbReference type="Pfam" id="PF08282">
    <property type="entry name" value="Hydrolase_3"/>
    <property type="match status" value="1"/>
</dbReference>
<organism evidence="1 2">
    <name type="scientific">Collinsella tanakaei</name>
    <dbReference type="NCBI Taxonomy" id="626935"/>
    <lineage>
        <taxon>Bacteria</taxon>
        <taxon>Bacillati</taxon>
        <taxon>Actinomycetota</taxon>
        <taxon>Coriobacteriia</taxon>
        <taxon>Coriobacteriales</taxon>
        <taxon>Coriobacteriaceae</taxon>
        <taxon>Collinsella</taxon>
    </lineage>
</organism>
<dbReference type="InterPro" id="IPR036412">
    <property type="entry name" value="HAD-like_sf"/>
</dbReference>
<dbReference type="Gene3D" id="3.40.50.1000">
    <property type="entry name" value="HAD superfamily/HAD-like"/>
    <property type="match status" value="1"/>
</dbReference>
<keyword evidence="1" id="KW-0378">Hydrolase</keyword>
<dbReference type="NCBIfam" id="TIGR00099">
    <property type="entry name" value="Cof-subfamily"/>
    <property type="match status" value="1"/>
</dbReference>
<name>A0A3E4QWU1_9ACTN</name>
<dbReference type="EMBL" id="QSRJ01000002">
    <property type="protein sequence ID" value="RGL11709.1"/>
    <property type="molecule type" value="Genomic_DNA"/>
</dbReference>
<accession>A0A3E4QWU1</accession>
<dbReference type="PROSITE" id="PS01229">
    <property type="entry name" value="COF_2"/>
    <property type="match status" value="1"/>
</dbReference>
<dbReference type="SFLD" id="SFLDG01140">
    <property type="entry name" value="C2.B:_Phosphomannomutase_and_P"/>
    <property type="match status" value="1"/>
</dbReference>
<dbReference type="GO" id="GO:0000287">
    <property type="term" value="F:magnesium ion binding"/>
    <property type="evidence" value="ECO:0007669"/>
    <property type="project" value="TreeGrafter"/>
</dbReference>
<dbReference type="SFLD" id="SFLDS00003">
    <property type="entry name" value="Haloacid_Dehalogenase"/>
    <property type="match status" value="1"/>
</dbReference>
<dbReference type="PANTHER" id="PTHR10000:SF25">
    <property type="entry name" value="PHOSPHATASE YKRA-RELATED"/>
    <property type="match status" value="1"/>
</dbReference>
<dbReference type="GO" id="GO:0016791">
    <property type="term" value="F:phosphatase activity"/>
    <property type="evidence" value="ECO:0007669"/>
    <property type="project" value="UniProtKB-ARBA"/>
</dbReference>
<dbReference type="PROSITE" id="PS01228">
    <property type="entry name" value="COF_1"/>
    <property type="match status" value="1"/>
</dbReference>
<dbReference type="AlphaFoldDB" id="A0A3E4QWU1"/>
<reference evidence="1 2" key="1">
    <citation type="submission" date="2018-08" db="EMBL/GenBank/DDBJ databases">
        <title>A genome reference for cultivated species of the human gut microbiota.</title>
        <authorList>
            <person name="Zou Y."/>
            <person name="Xue W."/>
            <person name="Luo G."/>
        </authorList>
    </citation>
    <scope>NUCLEOTIDE SEQUENCE [LARGE SCALE GENOMIC DNA]</scope>
    <source>
        <strain evidence="1 2">TF08-14</strain>
    </source>
</reference>
<dbReference type="SUPFAM" id="SSF56784">
    <property type="entry name" value="HAD-like"/>
    <property type="match status" value="1"/>
</dbReference>
<dbReference type="Proteomes" id="UP000260943">
    <property type="component" value="Unassembled WGS sequence"/>
</dbReference>
<dbReference type="Gene3D" id="3.30.1240.10">
    <property type="match status" value="1"/>
</dbReference>
<dbReference type="InterPro" id="IPR023214">
    <property type="entry name" value="HAD_sf"/>
</dbReference>
<sequence length="255" mass="27750">MIKAAFFDIDGTLLSFKTHKMPESTKQALATLREKGILTIVSSGRPTYQLPPCIKTGFDAYITLSGQLCYDADGVFRSSPISKTGVASVVEQVKSGCYEALVLQGDRAFCSKLTDDVAEVARAAGLVYAPDYIDRTFDAPVYQFCAFLGQDREHIITDAIPDVATTRWTHLFCDIMPADGGKIHGVRAAFERYGISPQEAIAFGDGENDLSMFEAVGTGVAMGNAWDTVKERADYVTTSVDDDGIWKACEHFGLL</sequence>
<evidence type="ECO:0000313" key="1">
    <source>
        <dbReference type="EMBL" id="RGL11709.1"/>
    </source>
</evidence>